<sequence>MKAFLRLMGGVCAVGKLSVQALSRTYKIVGTARKRSLMMPACRRQECERLVINTVFFSTNSFSLRPLRIQKSTEKNTCNSRVTGKWGLRRVKGIFWCFFTAKICIKKCWKFRYRYLFSSQNGAYEPIRIGRPLRGLKPYTVYLITLKILFCVCLAHARQSSSPEAAHGVALSTDSIKPLQIGDTIPEALWHMPLQTVKAGRAGSTTVTLNDYRGKLIILDFWATWCTACVAAMPDLHQLQAKFETELKVLSVTYEPSDKARQFLENNKLLKDLNIGSITDDNMLKKYFYHKLIPHCVWIDQKGVVRATTRPDAVNAINVSGIIDNQTVGLKMKRDIDAAKPLFLKGDLLVSNKVRHHSIFIEETYLGLPVGPKIHRNNNGAAVGLALCNIPLLGIYDYLARKLFAGKGILYSSKDRYIAARDTTGLGMVYTISLSADTVADMNRVYKNMLNEVNRYSGWKGMIEKRKRNCYVLRHTAEEPGFLSGTDSLKMNTFFKSKPGDAVRLKGYPIKYLVAGINSFVFGRSDDLLVDATGIKGPVDLTLQLEPGNVERLIAQLKCYNLTLTKEEIETDVFVIRKSDL</sequence>
<dbReference type="Proteomes" id="UP001597560">
    <property type="component" value="Unassembled WGS sequence"/>
</dbReference>
<reference evidence="3" key="1">
    <citation type="journal article" date="2019" name="Int. J. Syst. Evol. Microbiol.">
        <title>The Global Catalogue of Microorganisms (GCM) 10K type strain sequencing project: providing services to taxonomists for standard genome sequencing and annotation.</title>
        <authorList>
            <consortium name="The Broad Institute Genomics Platform"/>
            <consortium name="The Broad Institute Genome Sequencing Center for Infectious Disease"/>
            <person name="Wu L."/>
            <person name="Ma J."/>
        </authorList>
    </citation>
    <scope>NUCLEOTIDE SEQUENCE [LARGE SCALE GENOMIC DNA]</scope>
    <source>
        <strain evidence="3">KCTC 23098</strain>
    </source>
</reference>
<dbReference type="CDD" id="cd02966">
    <property type="entry name" value="TlpA_like_family"/>
    <property type="match status" value="1"/>
</dbReference>
<organism evidence="2 3">
    <name type="scientific">Olivibacter jilunii</name>
    <dbReference type="NCBI Taxonomy" id="985016"/>
    <lineage>
        <taxon>Bacteria</taxon>
        <taxon>Pseudomonadati</taxon>
        <taxon>Bacteroidota</taxon>
        <taxon>Sphingobacteriia</taxon>
        <taxon>Sphingobacteriales</taxon>
        <taxon>Sphingobacteriaceae</taxon>
        <taxon>Olivibacter</taxon>
    </lineage>
</organism>
<evidence type="ECO:0000313" key="2">
    <source>
        <dbReference type="EMBL" id="MFD2965730.1"/>
    </source>
</evidence>
<comment type="caution">
    <text evidence="2">The sequence shown here is derived from an EMBL/GenBank/DDBJ whole genome shotgun (WGS) entry which is preliminary data.</text>
</comment>
<gene>
    <name evidence="2" type="ORF">ACFS6J_28270</name>
</gene>
<accession>A0ABW6B864</accession>
<dbReference type="EMBL" id="JBHUPA010000039">
    <property type="protein sequence ID" value="MFD2965730.1"/>
    <property type="molecule type" value="Genomic_DNA"/>
</dbReference>
<evidence type="ECO:0000313" key="3">
    <source>
        <dbReference type="Proteomes" id="UP001597560"/>
    </source>
</evidence>
<dbReference type="PROSITE" id="PS51352">
    <property type="entry name" value="THIOREDOXIN_2"/>
    <property type="match status" value="1"/>
</dbReference>
<feature type="domain" description="Thioredoxin" evidence="1">
    <location>
        <begin position="179"/>
        <end position="341"/>
    </location>
</feature>
<dbReference type="RefSeq" id="WP_377613631.1">
    <property type="nucleotide sequence ID" value="NZ_JBHUPA010000039.1"/>
</dbReference>
<dbReference type="Pfam" id="PF00578">
    <property type="entry name" value="AhpC-TSA"/>
    <property type="match status" value="1"/>
</dbReference>
<dbReference type="PANTHER" id="PTHR42852:SF13">
    <property type="entry name" value="PROTEIN DIPZ"/>
    <property type="match status" value="1"/>
</dbReference>
<dbReference type="InterPro" id="IPR050553">
    <property type="entry name" value="Thioredoxin_ResA/DsbE_sf"/>
</dbReference>
<dbReference type="PANTHER" id="PTHR42852">
    <property type="entry name" value="THIOL:DISULFIDE INTERCHANGE PROTEIN DSBE"/>
    <property type="match status" value="1"/>
</dbReference>
<dbReference type="InterPro" id="IPR000866">
    <property type="entry name" value="AhpC/TSA"/>
</dbReference>
<evidence type="ECO:0000259" key="1">
    <source>
        <dbReference type="PROSITE" id="PS51352"/>
    </source>
</evidence>
<proteinExistence type="predicted"/>
<protein>
    <submittedName>
        <fullName evidence="2">TlpA family protein disulfide reductase</fullName>
    </submittedName>
</protein>
<keyword evidence="3" id="KW-1185">Reference proteome</keyword>
<dbReference type="InterPro" id="IPR036249">
    <property type="entry name" value="Thioredoxin-like_sf"/>
</dbReference>
<dbReference type="SUPFAM" id="SSF52833">
    <property type="entry name" value="Thioredoxin-like"/>
    <property type="match status" value="1"/>
</dbReference>
<dbReference type="InterPro" id="IPR013766">
    <property type="entry name" value="Thioredoxin_domain"/>
</dbReference>
<dbReference type="Gene3D" id="3.40.30.10">
    <property type="entry name" value="Glutaredoxin"/>
    <property type="match status" value="1"/>
</dbReference>
<name>A0ABW6B864_9SPHI</name>